<feature type="transmembrane region" description="Helical" evidence="6">
    <location>
        <begin position="512"/>
        <end position="532"/>
    </location>
</feature>
<feature type="transmembrane region" description="Helical" evidence="6">
    <location>
        <begin position="49"/>
        <end position="69"/>
    </location>
</feature>
<sequence>MPAAATAWFTAAGVTRLDASFALLGAVVLATLALCSALGCLASGTVRRVAVLCVVPLAIATLVCAPASASLAARTAGPVSTAVQEQSTVTAVVHATSDATMISSDRFTGSSRFLVEGTLTAGTLDGVRFTARTPVVVIGPETWQSVASSDSVRTAGRLLPTKPGDRAAALLIAATSPHVTSPAGWTTVPAELRSDFSQLSSRLTGEGGLLPGMVIGDRSTLDENLEADMQTTGMTHLTAVSGANCSYLLAFVFLGARALRLPRLPSAVLGILALIGFVILVRPEPSVLRAALMGGIGVAAVLSGRGKVPLALLLLTVVVLLTIDPWLHASFAFMLSVAAAAGLILFGPVLASRLSRFMPLLIAQLVAVPVAAQLFCAPILTLLQPGLALYSVPANIAASPVVPIVTIVGMAAVALIAVAEPLAVPLVLVAGSGTAWVGAVATFFSSAPGATLPWLGGPAGVILTGILSATIVAAVMFGPRRRTLLRGAGGSVTPNPLPGHHRSKAPSGQRRIGALLWLAVGCAAGLAAVALWPPGRHDSGMWHIASCDVGQGDAFAVRTGERSVILIDTGPEPDAVDACLDRLAVDTVELLVLTHLHADHYGGIEGVPRDRTVKRILYSSSEPALPATVTGAAAQQTPPERLSAGMTGEHGDGGSYGRVSWTVLWPEAGAPADSENNSSAVLDVVIETDSAPAVAILLTGDLEEDAARALLSASPGLGERGIQILKVAHHGARNGGLDLAHSLKPRLAMISAGRDNDYGHPHPTITAGLAAAGITVARTDELGTFLVSIEDNSLRVHR</sequence>
<dbReference type="PANTHER" id="PTHR30619">
    <property type="entry name" value="DNA INTERNALIZATION/COMPETENCE PROTEIN COMEC/REC2"/>
    <property type="match status" value="1"/>
</dbReference>
<feature type="transmembrane region" description="Helical" evidence="6">
    <location>
        <begin position="20"/>
        <end position="42"/>
    </location>
</feature>
<dbReference type="InterPro" id="IPR035681">
    <property type="entry name" value="ComA-like_MBL"/>
</dbReference>
<evidence type="ECO:0000256" key="1">
    <source>
        <dbReference type="ARBA" id="ARBA00004651"/>
    </source>
</evidence>
<dbReference type="InterPro" id="IPR004477">
    <property type="entry name" value="ComEC_N"/>
</dbReference>
<evidence type="ECO:0000256" key="4">
    <source>
        <dbReference type="ARBA" id="ARBA00022989"/>
    </source>
</evidence>
<comment type="caution">
    <text evidence="8">The sequence shown here is derived from an EMBL/GenBank/DDBJ whole genome shotgun (WGS) entry which is preliminary data.</text>
</comment>
<evidence type="ECO:0000259" key="7">
    <source>
        <dbReference type="SMART" id="SM00849"/>
    </source>
</evidence>
<keyword evidence="2" id="KW-1003">Cell membrane</keyword>
<dbReference type="Pfam" id="PF00753">
    <property type="entry name" value="Lactamase_B"/>
    <property type="match status" value="1"/>
</dbReference>
<feature type="transmembrane region" description="Helical" evidence="6">
    <location>
        <begin position="459"/>
        <end position="477"/>
    </location>
</feature>
<dbReference type="NCBIfam" id="TIGR00360">
    <property type="entry name" value="ComEC_N-term"/>
    <property type="match status" value="1"/>
</dbReference>
<dbReference type="Proteomes" id="UP001597307">
    <property type="component" value="Unassembled WGS sequence"/>
</dbReference>
<keyword evidence="5 6" id="KW-0472">Membrane</keyword>
<keyword evidence="9" id="KW-1185">Reference proteome</keyword>
<evidence type="ECO:0000256" key="2">
    <source>
        <dbReference type="ARBA" id="ARBA00022475"/>
    </source>
</evidence>
<gene>
    <name evidence="8" type="ORF">ACFSFX_17340</name>
</gene>
<feature type="transmembrane region" description="Helical" evidence="6">
    <location>
        <begin position="426"/>
        <end position="447"/>
    </location>
</feature>
<dbReference type="RefSeq" id="WP_377959692.1">
    <property type="nucleotide sequence ID" value="NZ_JBHUGA010000067.1"/>
</dbReference>
<dbReference type="EMBL" id="JBHUGA010000067">
    <property type="protein sequence ID" value="MFD1848352.1"/>
    <property type="molecule type" value="Genomic_DNA"/>
</dbReference>
<dbReference type="SMART" id="SM00849">
    <property type="entry name" value="Lactamase_B"/>
    <property type="match status" value="1"/>
</dbReference>
<keyword evidence="4 6" id="KW-1133">Transmembrane helix</keyword>
<evidence type="ECO:0000256" key="3">
    <source>
        <dbReference type="ARBA" id="ARBA00022692"/>
    </source>
</evidence>
<feature type="transmembrane region" description="Helical" evidence="6">
    <location>
        <begin position="310"/>
        <end position="327"/>
    </location>
</feature>
<feature type="transmembrane region" description="Helical" evidence="6">
    <location>
        <begin position="333"/>
        <end position="351"/>
    </location>
</feature>
<dbReference type="Gene3D" id="3.60.15.10">
    <property type="entry name" value="Ribonuclease Z/Hydroxyacylglutathione hydrolase-like"/>
    <property type="match status" value="1"/>
</dbReference>
<proteinExistence type="predicted"/>
<accession>A0ABW4QC78</accession>
<feature type="transmembrane region" description="Helical" evidence="6">
    <location>
        <begin position="358"/>
        <end position="380"/>
    </location>
</feature>
<dbReference type="PANTHER" id="PTHR30619:SF1">
    <property type="entry name" value="RECOMBINATION PROTEIN 2"/>
    <property type="match status" value="1"/>
</dbReference>
<protein>
    <submittedName>
        <fullName evidence="8">ComEC/Rec2 family competence protein</fullName>
    </submittedName>
</protein>
<dbReference type="InterPro" id="IPR052159">
    <property type="entry name" value="Competence_DNA_uptake"/>
</dbReference>
<dbReference type="SUPFAM" id="SSF56281">
    <property type="entry name" value="Metallo-hydrolase/oxidoreductase"/>
    <property type="match status" value="1"/>
</dbReference>
<evidence type="ECO:0000313" key="9">
    <source>
        <dbReference type="Proteomes" id="UP001597307"/>
    </source>
</evidence>
<feature type="transmembrane region" description="Helical" evidence="6">
    <location>
        <begin position="287"/>
        <end position="303"/>
    </location>
</feature>
<dbReference type="InterPro" id="IPR036866">
    <property type="entry name" value="RibonucZ/Hydroxyglut_hydro"/>
</dbReference>
<dbReference type="Pfam" id="PF03772">
    <property type="entry name" value="Competence"/>
    <property type="match status" value="1"/>
</dbReference>
<evidence type="ECO:0000313" key="8">
    <source>
        <dbReference type="EMBL" id="MFD1848352.1"/>
    </source>
</evidence>
<evidence type="ECO:0000256" key="5">
    <source>
        <dbReference type="ARBA" id="ARBA00023136"/>
    </source>
</evidence>
<feature type="transmembrane region" description="Helical" evidence="6">
    <location>
        <begin position="261"/>
        <end position="281"/>
    </location>
</feature>
<keyword evidence="3 6" id="KW-0812">Transmembrane</keyword>
<comment type="subcellular location">
    <subcellularLocation>
        <location evidence="1">Cell membrane</location>
        <topology evidence="1">Multi-pass membrane protein</topology>
    </subcellularLocation>
</comment>
<feature type="transmembrane region" description="Helical" evidence="6">
    <location>
        <begin position="400"/>
        <end position="419"/>
    </location>
</feature>
<dbReference type="CDD" id="cd07731">
    <property type="entry name" value="ComA-like_MBL-fold"/>
    <property type="match status" value="1"/>
</dbReference>
<feature type="transmembrane region" description="Helical" evidence="6">
    <location>
        <begin position="234"/>
        <end position="254"/>
    </location>
</feature>
<reference evidence="9" key="1">
    <citation type="journal article" date="2019" name="Int. J. Syst. Evol. Microbiol.">
        <title>The Global Catalogue of Microorganisms (GCM) 10K type strain sequencing project: providing services to taxonomists for standard genome sequencing and annotation.</title>
        <authorList>
            <consortium name="The Broad Institute Genomics Platform"/>
            <consortium name="The Broad Institute Genome Sequencing Center for Infectious Disease"/>
            <person name="Wu L."/>
            <person name="Ma J."/>
        </authorList>
    </citation>
    <scope>NUCLEOTIDE SEQUENCE [LARGE SCALE GENOMIC DNA]</scope>
    <source>
        <strain evidence="9">JCM 11496</strain>
    </source>
</reference>
<evidence type="ECO:0000256" key="6">
    <source>
        <dbReference type="SAM" id="Phobius"/>
    </source>
</evidence>
<name>A0ABW4QC78_9MICC</name>
<dbReference type="InterPro" id="IPR001279">
    <property type="entry name" value="Metallo-B-lactamas"/>
</dbReference>
<organism evidence="8 9">
    <name type="scientific">Arthrobacter flavus</name>
    <dbReference type="NCBI Taxonomy" id="95172"/>
    <lineage>
        <taxon>Bacteria</taxon>
        <taxon>Bacillati</taxon>
        <taxon>Actinomycetota</taxon>
        <taxon>Actinomycetes</taxon>
        <taxon>Micrococcales</taxon>
        <taxon>Micrococcaceae</taxon>
        <taxon>Arthrobacter</taxon>
    </lineage>
</organism>
<feature type="domain" description="Metallo-beta-lactamase" evidence="7">
    <location>
        <begin position="551"/>
        <end position="754"/>
    </location>
</feature>